<evidence type="ECO:0000313" key="3">
    <source>
        <dbReference type="Proteomes" id="UP000489600"/>
    </source>
</evidence>
<feature type="transmembrane region" description="Helical" evidence="1">
    <location>
        <begin position="59"/>
        <end position="77"/>
    </location>
</feature>
<name>A0A565AV44_9BRAS</name>
<dbReference type="EMBL" id="CABITT030000001">
    <property type="protein sequence ID" value="VVA93271.1"/>
    <property type="molecule type" value="Genomic_DNA"/>
</dbReference>
<dbReference type="PANTHER" id="PTHR34115">
    <property type="entry name" value="PROTEIN, PUTATIVE-RELATED"/>
    <property type="match status" value="1"/>
</dbReference>
<keyword evidence="3" id="KW-1185">Reference proteome</keyword>
<accession>A0A565AV44</accession>
<reference evidence="2" key="1">
    <citation type="submission" date="2019-07" db="EMBL/GenBank/DDBJ databases">
        <authorList>
            <person name="Dittberner H."/>
        </authorList>
    </citation>
    <scope>NUCLEOTIDE SEQUENCE [LARGE SCALE GENOMIC DNA]</scope>
</reference>
<comment type="caution">
    <text evidence="2">The sequence shown here is derived from an EMBL/GenBank/DDBJ whole genome shotgun (WGS) entry which is preliminary data.</text>
</comment>
<feature type="transmembrane region" description="Helical" evidence="1">
    <location>
        <begin position="98"/>
        <end position="127"/>
    </location>
</feature>
<keyword evidence="1" id="KW-0472">Membrane</keyword>
<dbReference type="Proteomes" id="UP000489600">
    <property type="component" value="Unassembled WGS sequence"/>
</dbReference>
<keyword evidence="1" id="KW-0812">Transmembrane</keyword>
<dbReference type="OrthoDB" id="1110782at2759"/>
<sequence length="152" mass="17129">MESVSAINQTLPNSGDETEKFTVYSAAVHKVIVWVNTGIIGLLQLTNQQNSSVFQTHKTEFLCFYIFVFFYAVLRVREAMHVRLRPGVVKRIFGHTSHLFGALAALVLVSVVCATFAFVLLLLWFLWLSLVAYDTFNEIKLTFSEAPQPSPV</sequence>
<evidence type="ECO:0000256" key="1">
    <source>
        <dbReference type="SAM" id="Phobius"/>
    </source>
</evidence>
<dbReference type="InterPro" id="IPR053258">
    <property type="entry name" value="Ca-permeable_cation_channel"/>
</dbReference>
<gene>
    <name evidence="2" type="ORF">ANE_LOCUS3716</name>
</gene>
<organism evidence="2 3">
    <name type="scientific">Arabis nemorensis</name>
    <dbReference type="NCBI Taxonomy" id="586526"/>
    <lineage>
        <taxon>Eukaryota</taxon>
        <taxon>Viridiplantae</taxon>
        <taxon>Streptophyta</taxon>
        <taxon>Embryophyta</taxon>
        <taxon>Tracheophyta</taxon>
        <taxon>Spermatophyta</taxon>
        <taxon>Magnoliopsida</taxon>
        <taxon>eudicotyledons</taxon>
        <taxon>Gunneridae</taxon>
        <taxon>Pentapetalae</taxon>
        <taxon>rosids</taxon>
        <taxon>malvids</taxon>
        <taxon>Brassicales</taxon>
        <taxon>Brassicaceae</taxon>
        <taxon>Arabideae</taxon>
        <taxon>Arabis</taxon>
    </lineage>
</organism>
<evidence type="ECO:0000313" key="2">
    <source>
        <dbReference type="EMBL" id="VVA93271.1"/>
    </source>
</evidence>
<proteinExistence type="predicted"/>
<protein>
    <submittedName>
        <fullName evidence="2">Uncharacterized protein</fullName>
    </submittedName>
</protein>
<keyword evidence="1" id="KW-1133">Transmembrane helix</keyword>
<dbReference type="AlphaFoldDB" id="A0A565AV44"/>
<dbReference type="PANTHER" id="PTHR34115:SF13">
    <property type="entry name" value="RPB1A"/>
    <property type="match status" value="1"/>
</dbReference>